<dbReference type="PANTHER" id="PTHR46328:SF34">
    <property type="entry name" value="PROTEIN FAR1-RELATED SEQUENCE 5-LIKE"/>
    <property type="match status" value="1"/>
</dbReference>
<keyword evidence="2" id="KW-0812">Transmembrane</keyword>
<keyword evidence="2" id="KW-0472">Membrane</keyword>
<dbReference type="EMBL" id="JAZDWU010000009">
    <property type="protein sequence ID" value="KAK9992327.1"/>
    <property type="molecule type" value="Genomic_DNA"/>
</dbReference>
<dbReference type="AlphaFoldDB" id="A0AAW2C4Q4"/>
<feature type="transmembrane region" description="Helical" evidence="2">
    <location>
        <begin position="20"/>
        <end position="39"/>
    </location>
</feature>
<organism evidence="3 4">
    <name type="scientific">Lithocarpus litseifolius</name>
    <dbReference type="NCBI Taxonomy" id="425828"/>
    <lineage>
        <taxon>Eukaryota</taxon>
        <taxon>Viridiplantae</taxon>
        <taxon>Streptophyta</taxon>
        <taxon>Embryophyta</taxon>
        <taxon>Tracheophyta</taxon>
        <taxon>Spermatophyta</taxon>
        <taxon>Magnoliopsida</taxon>
        <taxon>eudicotyledons</taxon>
        <taxon>Gunneridae</taxon>
        <taxon>Pentapetalae</taxon>
        <taxon>rosids</taxon>
        <taxon>fabids</taxon>
        <taxon>Fagales</taxon>
        <taxon>Fagaceae</taxon>
        <taxon>Lithocarpus</taxon>
    </lineage>
</organism>
<evidence type="ECO:0000256" key="1">
    <source>
        <dbReference type="SAM" id="MobiDB-lite"/>
    </source>
</evidence>
<evidence type="ECO:0000256" key="2">
    <source>
        <dbReference type="SAM" id="Phobius"/>
    </source>
</evidence>
<evidence type="ECO:0000313" key="4">
    <source>
        <dbReference type="Proteomes" id="UP001459277"/>
    </source>
</evidence>
<keyword evidence="4" id="KW-1185">Reference proteome</keyword>
<comment type="caution">
    <text evidence="3">The sequence shown here is derived from an EMBL/GenBank/DDBJ whole genome shotgun (WGS) entry which is preliminary data.</text>
</comment>
<dbReference type="PANTHER" id="PTHR46328">
    <property type="entry name" value="FAR-RED IMPAIRED RESPONSIVE (FAR1) FAMILY PROTEIN-RELATED"/>
    <property type="match status" value="1"/>
</dbReference>
<reference evidence="3 4" key="1">
    <citation type="submission" date="2024-01" db="EMBL/GenBank/DDBJ databases">
        <title>A telomere-to-telomere, gap-free genome of sweet tea (Lithocarpus litseifolius).</title>
        <authorList>
            <person name="Zhou J."/>
        </authorList>
    </citation>
    <scope>NUCLEOTIDE SEQUENCE [LARGE SCALE GENOMIC DNA]</scope>
    <source>
        <strain evidence="3">Zhou-2022a</strain>
        <tissue evidence="3">Leaf</tissue>
    </source>
</reference>
<evidence type="ECO:0000313" key="3">
    <source>
        <dbReference type="EMBL" id="KAK9992327.1"/>
    </source>
</evidence>
<feature type="region of interest" description="Disordered" evidence="1">
    <location>
        <begin position="61"/>
        <end position="85"/>
    </location>
</feature>
<name>A0AAW2C4Q4_9ROSI</name>
<keyword evidence="2" id="KW-1133">Transmembrane helix</keyword>
<sequence>MEIGDWVVGIGGWVVGFSDWVVESVIGLSVLVTGLWEMIMDSSQNSVLENELSVVIVDQQEEDQVEPIHGSPSRSDTSSRHDKQNVEVPKVGMKFDCDDSTYEFYKEYAQQIGFSVRK</sequence>
<accession>A0AAW2C4Q4</accession>
<protein>
    <submittedName>
        <fullName evidence="3">Uncharacterized protein</fullName>
    </submittedName>
</protein>
<dbReference type="Proteomes" id="UP001459277">
    <property type="component" value="Unassembled WGS sequence"/>
</dbReference>
<gene>
    <name evidence="3" type="ORF">SO802_027312</name>
</gene>
<proteinExistence type="predicted"/>